<dbReference type="GO" id="GO:0004497">
    <property type="term" value="F:monooxygenase activity"/>
    <property type="evidence" value="ECO:0007669"/>
    <property type="project" value="UniProtKB-KW"/>
</dbReference>
<keyword evidence="10" id="KW-1185">Reference proteome</keyword>
<keyword evidence="5 6" id="KW-0408">Iron</keyword>
<keyword evidence="3 6" id="KW-0479">Metal-binding</keyword>
<dbReference type="GO" id="GO:0005506">
    <property type="term" value="F:iron ion binding"/>
    <property type="evidence" value="ECO:0007669"/>
    <property type="project" value="InterPro"/>
</dbReference>
<dbReference type="GO" id="GO:0016705">
    <property type="term" value="F:oxidoreductase activity, acting on paired donors, with incorporation or reduction of molecular oxygen"/>
    <property type="evidence" value="ECO:0007669"/>
    <property type="project" value="InterPro"/>
</dbReference>
<dbReference type="CDD" id="cd11061">
    <property type="entry name" value="CYP67-like"/>
    <property type="match status" value="1"/>
</dbReference>
<feature type="transmembrane region" description="Helical" evidence="8">
    <location>
        <begin position="14"/>
        <end position="35"/>
    </location>
</feature>
<protein>
    <submittedName>
        <fullName evidence="9">Benzoate 4-monooxygenase cytochrome P450</fullName>
    </submittedName>
</protein>
<dbReference type="PRINTS" id="PR00385">
    <property type="entry name" value="P450"/>
</dbReference>
<organism evidence="9 10">
    <name type="scientific">Aspergillus fijiensis CBS 313.89</name>
    <dbReference type="NCBI Taxonomy" id="1448319"/>
    <lineage>
        <taxon>Eukaryota</taxon>
        <taxon>Fungi</taxon>
        <taxon>Dikarya</taxon>
        <taxon>Ascomycota</taxon>
        <taxon>Pezizomycotina</taxon>
        <taxon>Eurotiomycetes</taxon>
        <taxon>Eurotiomycetidae</taxon>
        <taxon>Eurotiales</taxon>
        <taxon>Aspergillaceae</taxon>
        <taxon>Aspergillus</taxon>
    </lineage>
</organism>
<feature type="binding site" description="axial binding residue" evidence="6">
    <location>
        <position position="463"/>
    </location>
    <ligand>
        <name>heme</name>
        <dbReference type="ChEBI" id="CHEBI:30413"/>
    </ligand>
    <ligandPart>
        <name>Fe</name>
        <dbReference type="ChEBI" id="CHEBI:18248"/>
    </ligandPart>
</feature>
<dbReference type="PRINTS" id="PR00463">
    <property type="entry name" value="EP450I"/>
</dbReference>
<dbReference type="Gene3D" id="1.10.630.10">
    <property type="entry name" value="Cytochrome P450"/>
    <property type="match status" value="1"/>
</dbReference>
<dbReference type="RefSeq" id="XP_040805315.1">
    <property type="nucleotide sequence ID" value="XM_040942775.1"/>
</dbReference>
<keyword evidence="8" id="KW-0472">Membrane</keyword>
<comment type="cofactor">
    <cofactor evidence="1 6">
        <name>heme</name>
        <dbReference type="ChEBI" id="CHEBI:30413"/>
    </cofactor>
</comment>
<dbReference type="PROSITE" id="PS00086">
    <property type="entry name" value="CYTOCHROME_P450"/>
    <property type="match status" value="1"/>
</dbReference>
<dbReference type="PANTHER" id="PTHR24305">
    <property type="entry name" value="CYTOCHROME P450"/>
    <property type="match status" value="1"/>
</dbReference>
<dbReference type="Pfam" id="PF00067">
    <property type="entry name" value="p450"/>
    <property type="match status" value="1"/>
</dbReference>
<name>A0A8G1RXD7_9EURO</name>
<evidence type="ECO:0000256" key="3">
    <source>
        <dbReference type="ARBA" id="ARBA00022723"/>
    </source>
</evidence>
<dbReference type="InterPro" id="IPR002401">
    <property type="entry name" value="Cyt_P450_E_grp-I"/>
</dbReference>
<dbReference type="InterPro" id="IPR001128">
    <property type="entry name" value="Cyt_P450"/>
</dbReference>
<comment type="similarity">
    <text evidence="2 7">Belongs to the cytochrome P450 family.</text>
</comment>
<dbReference type="InterPro" id="IPR017972">
    <property type="entry name" value="Cyt_P450_CS"/>
</dbReference>
<evidence type="ECO:0000256" key="7">
    <source>
        <dbReference type="RuleBase" id="RU000461"/>
    </source>
</evidence>
<gene>
    <name evidence="9" type="ORF">BO72DRAFT_421697</name>
</gene>
<evidence type="ECO:0000256" key="2">
    <source>
        <dbReference type="ARBA" id="ARBA00010617"/>
    </source>
</evidence>
<keyword evidence="6 7" id="KW-0349">Heme</keyword>
<keyword evidence="4 7" id="KW-0560">Oxidoreductase</keyword>
<evidence type="ECO:0000256" key="1">
    <source>
        <dbReference type="ARBA" id="ARBA00001971"/>
    </source>
</evidence>
<reference evidence="9 10" key="1">
    <citation type="submission" date="2018-02" db="EMBL/GenBank/DDBJ databases">
        <title>The genomes of Aspergillus section Nigri reveals drivers in fungal speciation.</title>
        <authorList>
            <consortium name="DOE Joint Genome Institute"/>
            <person name="Vesth T.C."/>
            <person name="Nybo J."/>
            <person name="Theobald S."/>
            <person name="Brandl J."/>
            <person name="Frisvad J.C."/>
            <person name="Nielsen K.F."/>
            <person name="Lyhne E.K."/>
            <person name="Kogle M.E."/>
            <person name="Kuo A."/>
            <person name="Riley R."/>
            <person name="Clum A."/>
            <person name="Nolan M."/>
            <person name="Lipzen A."/>
            <person name="Salamov A."/>
            <person name="Henrissat B."/>
            <person name="Wiebenga A."/>
            <person name="De vries R.P."/>
            <person name="Grigoriev I.V."/>
            <person name="Mortensen U.H."/>
            <person name="Andersen M.R."/>
            <person name="Baker S.E."/>
        </authorList>
    </citation>
    <scope>NUCLEOTIDE SEQUENCE [LARGE SCALE GENOMIC DNA]</scope>
    <source>
        <strain evidence="9 10">CBS 313.89</strain>
    </source>
</reference>
<evidence type="ECO:0000256" key="4">
    <source>
        <dbReference type="ARBA" id="ARBA00023002"/>
    </source>
</evidence>
<dbReference type="EMBL" id="KZ824626">
    <property type="protein sequence ID" value="RAK81305.1"/>
    <property type="molecule type" value="Genomic_DNA"/>
</dbReference>
<dbReference type="InterPro" id="IPR036396">
    <property type="entry name" value="Cyt_P450_sf"/>
</dbReference>
<keyword evidence="7 9" id="KW-0503">Monooxygenase</keyword>
<sequence>MFVAGLANVVSDHWILGTTSLLFCYTVGLVLYNLYFSPLAKFPGPFFARISTLPDFYWSLTGKRHLWIARNHEIYGDAVRFRPDGLLFKTPEAYRDIFNARANVKRSQFYDMMTRHRNDQSTLTGTDPALHARKRRVLNTVFSDKSLRSMEPLLESHVARWCELLVDEEGTEWSRPRKMSEVCDYLVLDVLCDLCFGRAVNTKEPGDNEHRQIPHIIAFFLRILYPLGHCPWLNALVWLKPRGLDWVLSKITPPNVRFLYNFVDESLAQRLELEAQGQTRPDMLHFLLRAKDPATGLPGYTRAALEAEAIMLTIAGSDTTSVIMAGFFFYIVRTPHAYHKLVAEIRSTFPSVDTIRGGPTLLSGCPYLRACVDEAMRITPAGSSELPRTVLSGGITIAGEFIPEGTTVGVAHWSFYRNADCFPDPDLYRPERWIVDPAAGVTAEDVARAKASCLPFSAGTTSCAGKNFALLELYLVIARTVWLFDLRLVEGDRTGVVGGCSGGSGGGDDKVVEQEREVFGLWDSYISIRDGPMVQFRRREAEQTSYAHDRESTCV</sequence>
<evidence type="ECO:0000256" key="6">
    <source>
        <dbReference type="PIRSR" id="PIRSR602401-1"/>
    </source>
</evidence>
<accession>A0A8G1RXD7</accession>
<dbReference type="GeneID" id="63860108"/>
<evidence type="ECO:0000256" key="5">
    <source>
        <dbReference type="ARBA" id="ARBA00023004"/>
    </source>
</evidence>
<evidence type="ECO:0000313" key="9">
    <source>
        <dbReference type="EMBL" id="RAK81305.1"/>
    </source>
</evidence>
<keyword evidence="8" id="KW-0812">Transmembrane</keyword>
<dbReference type="SUPFAM" id="SSF48264">
    <property type="entry name" value="Cytochrome P450"/>
    <property type="match status" value="1"/>
</dbReference>
<proteinExistence type="inferred from homology"/>
<dbReference type="VEuPathDB" id="FungiDB:BO72DRAFT_421697"/>
<dbReference type="PANTHER" id="PTHR24305:SF226">
    <property type="entry name" value="CYTOCHROME P450 MONOOXYGENASE"/>
    <property type="match status" value="1"/>
</dbReference>
<dbReference type="InterPro" id="IPR050121">
    <property type="entry name" value="Cytochrome_P450_monoxygenase"/>
</dbReference>
<dbReference type="OrthoDB" id="1470350at2759"/>
<evidence type="ECO:0000256" key="8">
    <source>
        <dbReference type="SAM" id="Phobius"/>
    </source>
</evidence>
<dbReference type="AlphaFoldDB" id="A0A8G1RXD7"/>
<dbReference type="GO" id="GO:0020037">
    <property type="term" value="F:heme binding"/>
    <property type="evidence" value="ECO:0007669"/>
    <property type="project" value="InterPro"/>
</dbReference>
<evidence type="ECO:0000313" key="10">
    <source>
        <dbReference type="Proteomes" id="UP000249789"/>
    </source>
</evidence>
<keyword evidence="8" id="KW-1133">Transmembrane helix</keyword>
<dbReference type="Proteomes" id="UP000249789">
    <property type="component" value="Unassembled WGS sequence"/>
</dbReference>